<dbReference type="Proteomes" id="UP000198263">
    <property type="component" value="Unassembled WGS sequence"/>
</dbReference>
<accession>A0A658R479</accession>
<name>A0A658R479_9BURK</name>
<evidence type="ECO:0000313" key="2">
    <source>
        <dbReference type="Proteomes" id="UP000198263"/>
    </source>
</evidence>
<dbReference type="AlphaFoldDB" id="A0A658R479"/>
<proteinExistence type="predicted"/>
<dbReference type="EMBL" id="FCNV02000016">
    <property type="protein sequence ID" value="SAL49272.1"/>
    <property type="molecule type" value="Genomic_DNA"/>
</dbReference>
<gene>
    <name evidence="1" type="ORF">AWB72_05149</name>
</gene>
<sequence length="163" mass="18475">MHDAGLLPYQLRGNRVTPLDADEVVHSANRFCAMFRINRRTLGSMAGFIEQLATYHICVDLIEDEQWWWGTDAVCDPSKFKIVLPEGLYRRACAGERDAVSTLFHELGHLVLGHKALLHNEKSGRPTKEEDAEWQADLFSDHVLSRLGLQPICQLTLDFSEGQ</sequence>
<evidence type="ECO:0000313" key="1">
    <source>
        <dbReference type="EMBL" id="SAL49272.1"/>
    </source>
</evidence>
<reference evidence="1 2" key="1">
    <citation type="submission" date="2016-01" db="EMBL/GenBank/DDBJ databases">
        <authorList>
            <person name="Peeters C."/>
        </authorList>
    </citation>
    <scope>NUCLEOTIDE SEQUENCE [LARGE SCALE GENOMIC DNA]</scope>
    <source>
        <strain evidence="1">LMG 29315</strain>
    </source>
</reference>
<comment type="caution">
    <text evidence="1">The sequence shown here is derived from an EMBL/GenBank/DDBJ whole genome shotgun (WGS) entry which is preliminary data.</text>
</comment>
<keyword evidence="2" id="KW-1185">Reference proteome</keyword>
<protein>
    <submittedName>
        <fullName evidence="1">Uncharacterized protein</fullName>
    </submittedName>
</protein>
<organism evidence="1 2">
    <name type="scientific">Caballeronia concitans</name>
    <dbReference type="NCBI Taxonomy" id="1777133"/>
    <lineage>
        <taxon>Bacteria</taxon>
        <taxon>Pseudomonadati</taxon>
        <taxon>Pseudomonadota</taxon>
        <taxon>Betaproteobacteria</taxon>
        <taxon>Burkholderiales</taxon>
        <taxon>Burkholderiaceae</taxon>
        <taxon>Caballeronia</taxon>
    </lineage>
</organism>